<organism evidence="8">
    <name type="scientific">marine metagenome</name>
    <dbReference type="NCBI Taxonomy" id="408172"/>
    <lineage>
        <taxon>unclassified sequences</taxon>
        <taxon>metagenomes</taxon>
        <taxon>ecological metagenomes</taxon>
    </lineage>
</organism>
<dbReference type="PANTHER" id="PTHR43327">
    <property type="entry name" value="STOMATIN-LIKE PROTEIN 2, MITOCHONDRIAL"/>
    <property type="match status" value="1"/>
</dbReference>
<evidence type="ECO:0000313" key="8">
    <source>
        <dbReference type="EMBL" id="SVE18831.1"/>
    </source>
</evidence>
<feature type="non-terminal residue" evidence="8">
    <location>
        <position position="201"/>
    </location>
</feature>
<dbReference type="PANTHER" id="PTHR43327:SF2">
    <property type="entry name" value="MODULATOR OF FTSH PROTEASE HFLK"/>
    <property type="match status" value="1"/>
</dbReference>
<dbReference type="InterPro" id="IPR001107">
    <property type="entry name" value="Band_7"/>
</dbReference>
<dbReference type="SMART" id="SM00244">
    <property type="entry name" value="PHB"/>
    <property type="match status" value="1"/>
</dbReference>
<name>A0A383BG81_9ZZZZ</name>
<gene>
    <name evidence="8" type="ORF">METZ01_LOCUS471685</name>
</gene>
<evidence type="ECO:0000256" key="3">
    <source>
        <dbReference type="ARBA" id="ARBA00022692"/>
    </source>
</evidence>
<dbReference type="EMBL" id="UINC01200100">
    <property type="protein sequence ID" value="SVE18831.1"/>
    <property type="molecule type" value="Genomic_DNA"/>
</dbReference>
<evidence type="ECO:0000259" key="7">
    <source>
        <dbReference type="SMART" id="SM00244"/>
    </source>
</evidence>
<evidence type="ECO:0000256" key="2">
    <source>
        <dbReference type="ARBA" id="ARBA00006971"/>
    </source>
</evidence>
<dbReference type="Gene3D" id="3.30.479.30">
    <property type="entry name" value="Band 7 domain"/>
    <property type="match status" value="1"/>
</dbReference>
<dbReference type="PRINTS" id="PR00721">
    <property type="entry name" value="STOMATIN"/>
</dbReference>
<evidence type="ECO:0000256" key="5">
    <source>
        <dbReference type="ARBA" id="ARBA00023136"/>
    </source>
</evidence>
<sequence>MAWNEPGNGKDPWDKGGAPPDDLDKIVQGWQRKLSGIFGGGRSTRRSGFGGSGYALLILLGIAWSLTGLYRVDEAERGVVQRFGAYTKTTLPGLHWHIPYPIEVVDVVNITVVENFPFRTEMLTADRQYVFIQMVVQYRRTDPVSYSFKVVQPELTLQDVTESGLREVVGTSTLIRLVTEQRDQIAPRTQAIVQSTLDAYG</sequence>
<feature type="transmembrane region" description="Helical" evidence="6">
    <location>
        <begin position="53"/>
        <end position="72"/>
    </location>
</feature>
<dbReference type="InterPro" id="IPR020980">
    <property type="entry name" value="Membrane_HflK_N"/>
</dbReference>
<keyword evidence="5 6" id="KW-0472">Membrane</keyword>
<comment type="subcellular location">
    <subcellularLocation>
        <location evidence="1">Membrane</location>
    </subcellularLocation>
</comment>
<evidence type="ECO:0000256" key="6">
    <source>
        <dbReference type="SAM" id="Phobius"/>
    </source>
</evidence>
<proteinExistence type="inferred from homology"/>
<reference evidence="8" key="1">
    <citation type="submission" date="2018-05" db="EMBL/GenBank/DDBJ databases">
        <authorList>
            <person name="Lanie J.A."/>
            <person name="Ng W.-L."/>
            <person name="Kazmierczak K.M."/>
            <person name="Andrzejewski T.M."/>
            <person name="Davidsen T.M."/>
            <person name="Wayne K.J."/>
            <person name="Tettelin H."/>
            <person name="Glass J.I."/>
            <person name="Rusch D."/>
            <person name="Podicherti R."/>
            <person name="Tsui H.-C.T."/>
            <person name="Winkler M.E."/>
        </authorList>
    </citation>
    <scope>NUCLEOTIDE SEQUENCE</scope>
</reference>
<keyword evidence="4 6" id="KW-1133">Transmembrane helix</keyword>
<accession>A0A383BG81</accession>
<protein>
    <recommendedName>
        <fullName evidence="7">Band 7 domain-containing protein</fullName>
    </recommendedName>
</protein>
<evidence type="ECO:0000256" key="4">
    <source>
        <dbReference type="ARBA" id="ARBA00022989"/>
    </source>
</evidence>
<dbReference type="InterPro" id="IPR050710">
    <property type="entry name" value="Band7/mec-2_domain"/>
</dbReference>
<comment type="similarity">
    <text evidence="2">Belongs to the band 7/mec-2 family. HflK subfamily.</text>
</comment>
<dbReference type="CDD" id="cd03404">
    <property type="entry name" value="SPFH_HflK"/>
    <property type="match status" value="1"/>
</dbReference>
<dbReference type="InterPro" id="IPR010201">
    <property type="entry name" value="HflK"/>
</dbReference>
<feature type="domain" description="Band 7" evidence="7">
    <location>
        <begin position="67"/>
        <end position="201"/>
    </location>
</feature>
<evidence type="ECO:0000256" key="1">
    <source>
        <dbReference type="ARBA" id="ARBA00004370"/>
    </source>
</evidence>
<keyword evidence="3 6" id="KW-0812">Transmembrane</keyword>
<dbReference type="AlphaFoldDB" id="A0A383BG81"/>
<dbReference type="SUPFAM" id="SSF117892">
    <property type="entry name" value="Band 7/SPFH domain"/>
    <property type="match status" value="1"/>
</dbReference>
<dbReference type="Pfam" id="PF12221">
    <property type="entry name" value="HflK_N"/>
    <property type="match status" value="1"/>
</dbReference>
<dbReference type="GO" id="GO:0016020">
    <property type="term" value="C:membrane"/>
    <property type="evidence" value="ECO:0007669"/>
    <property type="project" value="UniProtKB-SubCell"/>
</dbReference>
<dbReference type="InterPro" id="IPR001972">
    <property type="entry name" value="Stomatin_HflK_fam"/>
</dbReference>
<dbReference type="InterPro" id="IPR036013">
    <property type="entry name" value="Band_7/SPFH_dom_sf"/>
</dbReference>
<dbReference type="Pfam" id="PF01145">
    <property type="entry name" value="Band_7"/>
    <property type="match status" value="1"/>
</dbReference>